<reference evidence="2 3" key="1">
    <citation type="journal article" date="2024" name="G3 (Bethesda)">
        <title>Genome assembly of Hibiscus sabdariffa L. provides insights into metabolisms of medicinal natural products.</title>
        <authorList>
            <person name="Kim T."/>
        </authorList>
    </citation>
    <scope>NUCLEOTIDE SEQUENCE [LARGE SCALE GENOMIC DNA]</scope>
    <source>
        <strain evidence="2">TK-2024</strain>
        <tissue evidence="2">Old leaves</tissue>
    </source>
</reference>
<proteinExistence type="predicted"/>
<dbReference type="Proteomes" id="UP001396334">
    <property type="component" value="Unassembled WGS sequence"/>
</dbReference>
<evidence type="ECO:0000256" key="1">
    <source>
        <dbReference type="SAM" id="MobiDB-lite"/>
    </source>
</evidence>
<evidence type="ECO:0000313" key="3">
    <source>
        <dbReference type="Proteomes" id="UP001396334"/>
    </source>
</evidence>
<protein>
    <submittedName>
        <fullName evidence="2">Uncharacterized protein</fullName>
    </submittedName>
</protein>
<dbReference type="EMBL" id="JBBPBN010000030">
    <property type="protein sequence ID" value="KAK9005664.1"/>
    <property type="molecule type" value="Genomic_DNA"/>
</dbReference>
<organism evidence="2 3">
    <name type="scientific">Hibiscus sabdariffa</name>
    <name type="common">roselle</name>
    <dbReference type="NCBI Taxonomy" id="183260"/>
    <lineage>
        <taxon>Eukaryota</taxon>
        <taxon>Viridiplantae</taxon>
        <taxon>Streptophyta</taxon>
        <taxon>Embryophyta</taxon>
        <taxon>Tracheophyta</taxon>
        <taxon>Spermatophyta</taxon>
        <taxon>Magnoliopsida</taxon>
        <taxon>eudicotyledons</taxon>
        <taxon>Gunneridae</taxon>
        <taxon>Pentapetalae</taxon>
        <taxon>rosids</taxon>
        <taxon>malvids</taxon>
        <taxon>Malvales</taxon>
        <taxon>Malvaceae</taxon>
        <taxon>Malvoideae</taxon>
        <taxon>Hibiscus</taxon>
    </lineage>
</organism>
<name>A0ABR2QYV4_9ROSI</name>
<evidence type="ECO:0000313" key="2">
    <source>
        <dbReference type="EMBL" id="KAK9005664.1"/>
    </source>
</evidence>
<keyword evidence="3" id="KW-1185">Reference proteome</keyword>
<accession>A0ABR2QYV4</accession>
<gene>
    <name evidence="2" type="ORF">V6N11_043089</name>
</gene>
<comment type="caution">
    <text evidence="2">The sequence shown here is derived from an EMBL/GenBank/DDBJ whole genome shotgun (WGS) entry which is preliminary data.</text>
</comment>
<feature type="region of interest" description="Disordered" evidence="1">
    <location>
        <begin position="36"/>
        <end position="55"/>
    </location>
</feature>
<sequence length="156" mass="15705">MLNSGEVLASDDGAGSSVWSVSLDVMPPLMVSRRAGEASVHANPSASPGSDSRVAGHTVADVVGSAGDVDECLVPNEGISTATNCRPCFFSESPLVTHHPGVEDASASYANSASNELCCSSAGVPFVDATVDATDSLPVQATINAHPMNLETGSSS</sequence>